<dbReference type="Gene3D" id="2.10.70.100">
    <property type="match status" value="1"/>
</dbReference>
<feature type="domain" description="CBS" evidence="14">
    <location>
        <begin position="16"/>
        <end position="73"/>
    </location>
</feature>
<feature type="domain" description="CBS" evidence="14">
    <location>
        <begin position="80"/>
        <end position="140"/>
    </location>
</feature>
<dbReference type="Gene3D" id="3.30.450.20">
    <property type="entry name" value="PAS domain"/>
    <property type="match status" value="1"/>
</dbReference>
<dbReference type="NCBIfam" id="TIGR00254">
    <property type="entry name" value="GGDEF"/>
    <property type="match status" value="1"/>
</dbReference>
<dbReference type="SUPFAM" id="SSF54631">
    <property type="entry name" value="CBS-domain pair"/>
    <property type="match status" value="2"/>
</dbReference>
<dbReference type="InterPro" id="IPR016132">
    <property type="entry name" value="Phyto_chromo_attachment"/>
</dbReference>
<dbReference type="Gene3D" id="3.30.70.270">
    <property type="match status" value="1"/>
</dbReference>
<accession>A0AA96Y7W8</accession>
<keyword evidence="3" id="KW-0997">Cell inner membrane</keyword>
<dbReference type="InterPro" id="IPR000014">
    <property type="entry name" value="PAS"/>
</dbReference>
<dbReference type="InterPro" id="IPR046342">
    <property type="entry name" value="CBS_dom_sf"/>
</dbReference>
<evidence type="ECO:0000259" key="11">
    <source>
        <dbReference type="PROSITE" id="PS50046"/>
    </source>
</evidence>
<evidence type="ECO:0000256" key="6">
    <source>
        <dbReference type="ARBA" id="ARBA00022737"/>
    </source>
</evidence>
<evidence type="ECO:0000256" key="5">
    <source>
        <dbReference type="ARBA" id="ARBA00022692"/>
    </source>
</evidence>
<keyword evidence="2" id="KW-1003">Cell membrane</keyword>
<dbReference type="Gene3D" id="3.30.450.40">
    <property type="match status" value="1"/>
</dbReference>
<evidence type="ECO:0000256" key="3">
    <source>
        <dbReference type="ARBA" id="ARBA00022519"/>
    </source>
</evidence>
<dbReference type="KEGG" id="tog:HNI00_06110"/>
<reference evidence="15" key="1">
    <citation type="submission" date="2020-05" db="EMBL/GenBank/DDBJ databases">
        <authorList>
            <person name="Zhu T."/>
            <person name="Keshari N."/>
            <person name="Lu X."/>
        </authorList>
    </citation>
    <scope>NUCLEOTIDE SEQUENCE</scope>
    <source>
        <strain evidence="15">NK1-22</strain>
    </source>
</reference>
<name>A0AA96Y7W8_9CYAN</name>
<feature type="domain" description="CBS" evidence="14">
    <location>
        <begin position="235"/>
        <end position="293"/>
    </location>
</feature>
<keyword evidence="9" id="KW-0472">Membrane</keyword>
<keyword evidence="4" id="KW-0808">Transferase</keyword>
<evidence type="ECO:0000256" key="9">
    <source>
        <dbReference type="ARBA" id="ARBA00023136"/>
    </source>
</evidence>
<protein>
    <submittedName>
        <fullName evidence="15">Diguanylate cyclase</fullName>
    </submittedName>
</protein>
<dbReference type="FunFam" id="2.10.70.100:FF:000001">
    <property type="entry name" value="Sensory transduction histidine kinase"/>
    <property type="match status" value="1"/>
</dbReference>
<dbReference type="PROSITE" id="PS50887">
    <property type="entry name" value="GGDEF"/>
    <property type="match status" value="1"/>
</dbReference>
<evidence type="ECO:0000256" key="4">
    <source>
        <dbReference type="ARBA" id="ARBA00022679"/>
    </source>
</evidence>
<gene>
    <name evidence="15" type="ORF">HNI00_06110</name>
</gene>
<dbReference type="Pfam" id="PF01590">
    <property type="entry name" value="GAF"/>
    <property type="match status" value="1"/>
</dbReference>
<keyword evidence="5" id="KW-0812">Transmembrane</keyword>
<dbReference type="InterPro" id="IPR043128">
    <property type="entry name" value="Rev_trsase/Diguanyl_cyclase"/>
</dbReference>
<dbReference type="SUPFAM" id="SSF55073">
    <property type="entry name" value="Nucleotide cyclase"/>
    <property type="match status" value="1"/>
</dbReference>
<dbReference type="SUPFAM" id="SSF55781">
    <property type="entry name" value="GAF domain-like"/>
    <property type="match status" value="1"/>
</dbReference>
<dbReference type="PROSITE" id="PS50113">
    <property type="entry name" value="PAC"/>
    <property type="match status" value="1"/>
</dbReference>
<dbReference type="RefSeq" id="WP_316791593.1">
    <property type="nucleotide sequence ID" value="NZ_CP053540.1"/>
</dbReference>
<evidence type="ECO:0000259" key="12">
    <source>
        <dbReference type="PROSITE" id="PS50113"/>
    </source>
</evidence>
<evidence type="ECO:0000259" key="13">
    <source>
        <dbReference type="PROSITE" id="PS50887"/>
    </source>
</evidence>
<dbReference type="AlphaFoldDB" id="A0AA96Y7W8"/>
<dbReference type="CDD" id="cd17774">
    <property type="entry name" value="CBS_two-component_sensor_histidine_kinase_repeat2"/>
    <property type="match status" value="1"/>
</dbReference>
<dbReference type="CDD" id="cd01949">
    <property type="entry name" value="GGDEF"/>
    <property type="match status" value="1"/>
</dbReference>
<dbReference type="Gene3D" id="3.10.580.10">
    <property type="entry name" value="CBS-domain"/>
    <property type="match status" value="2"/>
</dbReference>
<dbReference type="GO" id="GO:1902201">
    <property type="term" value="P:negative regulation of bacterial-type flagellum-dependent cell motility"/>
    <property type="evidence" value="ECO:0007669"/>
    <property type="project" value="TreeGrafter"/>
</dbReference>
<dbReference type="NCBIfam" id="TIGR00229">
    <property type="entry name" value="sensory_box"/>
    <property type="match status" value="1"/>
</dbReference>
<dbReference type="GO" id="GO:0052621">
    <property type="term" value="F:diguanylate cyclase activity"/>
    <property type="evidence" value="ECO:0007669"/>
    <property type="project" value="TreeGrafter"/>
</dbReference>
<dbReference type="GO" id="GO:0000166">
    <property type="term" value="F:nucleotide binding"/>
    <property type="evidence" value="ECO:0007669"/>
    <property type="project" value="UniProtKB-KW"/>
</dbReference>
<keyword evidence="7" id="KW-0547">Nucleotide-binding</keyword>
<dbReference type="CDD" id="cd00130">
    <property type="entry name" value="PAS"/>
    <property type="match status" value="1"/>
</dbReference>
<organism evidence="15">
    <name type="scientific">Thermoleptolyngbya oregonensis NK1-22</name>
    <dbReference type="NCBI Taxonomy" id="2547457"/>
    <lineage>
        <taxon>Bacteria</taxon>
        <taxon>Bacillati</taxon>
        <taxon>Cyanobacteriota</taxon>
        <taxon>Cyanophyceae</taxon>
        <taxon>Oculatellales</taxon>
        <taxon>Oculatellaceae</taxon>
        <taxon>Thermoleptolyngbya</taxon>
    </lineage>
</organism>
<keyword evidence="10" id="KW-0129">CBS domain</keyword>
<dbReference type="InterPro" id="IPR029016">
    <property type="entry name" value="GAF-like_dom_sf"/>
</dbReference>
<comment type="subcellular location">
    <subcellularLocation>
        <location evidence="1">Cell inner membrane</location>
        <topology evidence="1">Multi-pass membrane protein</topology>
    </subcellularLocation>
</comment>
<evidence type="ECO:0000256" key="2">
    <source>
        <dbReference type="ARBA" id="ARBA00022475"/>
    </source>
</evidence>
<dbReference type="FunFam" id="3.30.70.270:FF:000001">
    <property type="entry name" value="Diguanylate cyclase domain protein"/>
    <property type="match status" value="1"/>
</dbReference>
<evidence type="ECO:0000256" key="8">
    <source>
        <dbReference type="ARBA" id="ARBA00022989"/>
    </source>
</evidence>
<evidence type="ECO:0000256" key="10">
    <source>
        <dbReference type="PROSITE-ProRule" id="PRU00703"/>
    </source>
</evidence>
<keyword evidence="8" id="KW-1133">Transmembrane helix</keyword>
<dbReference type="SUPFAM" id="SSF55785">
    <property type="entry name" value="PYP-like sensor domain (PAS domain)"/>
    <property type="match status" value="1"/>
</dbReference>
<dbReference type="InterPro" id="IPR003018">
    <property type="entry name" value="GAF"/>
</dbReference>
<feature type="domain" description="Phytochrome chromophore attachment site" evidence="11">
    <location>
        <begin position="472"/>
        <end position="607"/>
    </location>
</feature>
<dbReference type="PROSITE" id="PS50046">
    <property type="entry name" value="PHYTOCHROME_2"/>
    <property type="match status" value="1"/>
</dbReference>
<dbReference type="InterPro" id="IPR050469">
    <property type="entry name" value="Diguanylate_Cyclase"/>
</dbReference>
<dbReference type="InterPro" id="IPR029787">
    <property type="entry name" value="Nucleotide_cyclase"/>
</dbReference>
<dbReference type="PANTHER" id="PTHR45138:SF9">
    <property type="entry name" value="DIGUANYLATE CYCLASE DGCM-RELATED"/>
    <property type="match status" value="1"/>
</dbReference>
<dbReference type="Pfam" id="PF08447">
    <property type="entry name" value="PAS_3"/>
    <property type="match status" value="1"/>
</dbReference>
<dbReference type="InterPro" id="IPR000160">
    <property type="entry name" value="GGDEF_dom"/>
</dbReference>
<dbReference type="Pfam" id="PF00990">
    <property type="entry name" value="GGDEF"/>
    <property type="match status" value="1"/>
</dbReference>
<dbReference type="GO" id="GO:0043709">
    <property type="term" value="P:cell adhesion involved in single-species biofilm formation"/>
    <property type="evidence" value="ECO:0007669"/>
    <property type="project" value="TreeGrafter"/>
</dbReference>
<dbReference type="SMART" id="SM00086">
    <property type="entry name" value="PAC"/>
    <property type="match status" value="1"/>
</dbReference>
<evidence type="ECO:0000256" key="1">
    <source>
        <dbReference type="ARBA" id="ARBA00004429"/>
    </source>
</evidence>
<feature type="domain" description="PAC" evidence="12">
    <location>
        <begin position="400"/>
        <end position="452"/>
    </location>
</feature>
<dbReference type="SMART" id="SM00065">
    <property type="entry name" value="GAF"/>
    <property type="match status" value="1"/>
</dbReference>
<dbReference type="Pfam" id="PF00571">
    <property type="entry name" value="CBS"/>
    <property type="match status" value="4"/>
</dbReference>
<keyword evidence="6" id="KW-0677">Repeat</keyword>
<dbReference type="InterPro" id="IPR001610">
    <property type="entry name" value="PAC"/>
</dbReference>
<evidence type="ECO:0000313" key="15">
    <source>
        <dbReference type="EMBL" id="WOB42773.1"/>
    </source>
</evidence>
<dbReference type="InterPro" id="IPR000700">
    <property type="entry name" value="PAS-assoc_C"/>
</dbReference>
<feature type="domain" description="GGDEF" evidence="13">
    <location>
        <begin position="662"/>
        <end position="797"/>
    </location>
</feature>
<dbReference type="InterPro" id="IPR000644">
    <property type="entry name" value="CBS_dom"/>
</dbReference>
<evidence type="ECO:0000259" key="14">
    <source>
        <dbReference type="PROSITE" id="PS51371"/>
    </source>
</evidence>
<dbReference type="SMART" id="SM00267">
    <property type="entry name" value="GGDEF"/>
    <property type="match status" value="1"/>
</dbReference>
<dbReference type="SMART" id="SM00116">
    <property type="entry name" value="CBS"/>
    <property type="match status" value="4"/>
</dbReference>
<proteinExistence type="predicted"/>
<sequence>MAQVQISRQQLFAEGVLHQFLSVESDTAIAQVIRTMSETRSSFALVLRAGQLVGIFTERDVVRAIARGSLQPTEAIATVMVSPVITLAETDLDDLLAVLQIFRQRKIRHLPILGSQGEVLGVMTPNSIRNLLQPSDLLKFRQVSDVMVSRVVSALPSTSVADLAHQMTQHRVSCVVIVPTLPQLPDAPEKQAAKSGLTDGSQGDVAPLGIVTEQDLVRLQADGLNLAQTYAGEVMSTPLLQTSPQQSLWSAYQQMQENQIRRLVVVGSRGELVGILTQTSVVHMLDPLELCEVIRALQSTVTQKNDALHQEIRRRQALTDALASSESLLREAQALTHMGSWELDVATQTVTWSTEVFHVFGLDPTQPAPTLAENEQQYHPEDRPRLRRILSKAITTGQPFRFQARIIRPDGSIRHIEARGRARQSSEGTVTKLFGTAQDITDQKQLEQLLRSQVQQQRLLASMTQRIRQSLDLDAILSTTVHEVRQFFQVDRVLIGQFGEDWRCGIVVESVESGRSPMLGASIAPEPGEDWLKFYVRGHAKAIDCLERGKLSPEAIAYWRQFQVQAALTVGLLQGDRLWGLLSVQQCHQPRTWERAEIDLIQQLASQVGIAIQQSELYRQLQYANQELAYLATHDQLTRVANRRYLDDYLQQEWNRAAREGTPLSLVLCDVDYFKQYNDTHGHLAGDECLMEIATAIGRALHRPADFVARYGGEEFAIVLPNTNRLGAVRVVQRIQKELRNLTGLPPSPVTRTPSSLSFGIVSVIPSSLSSPLKLLDQADRALYRAKAQGRDRYCMD</sequence>
<feature type="domain" description="CBS" evidence="14">
    <location>
        <begin position="147"/>
        <end position="226"/>
    </location>
</feature>
<dbReference type="GO" id="GO:0005886">
    <property type="term" value="C:plasma membrane"/>
    <property type="evidence" value="ECO:0007669"/>
    <property type="project" value="UniProtKB-SubCell"/>
</dbReference>
<dbReference type="InterPro" id="IPR035965">
    <property type="entry name" value="PAS-like_dom_sf"/>
</dbReference>
<evidence type="ECO:0000256" key="7">
    <source>
        <dbReference type="ARBA" id="ARBA00022741"/>
    </source>
</evidence>
<dbReference type="PANTHER" id="PTHR45138">
    <property type="entry name" value="REGULATORY COMPONENTS OF SENSORY TRANSDUCTION SYSTEM"/>
    <property type="match status" value="1"/>
</dbReference>
<dbReference type="InterPro" id="IPR013655">
    <property type="entry name" value="PAS_fold_3"/>
</dbReference>
<dbReference type="EMBL" id="CP053540">
    <property type="protein sequence ID" value="WOB42773.1"/>
    <property type="molecule type" value="Genomic_DNA"/>
</dbReference>
<dbReference type="PROSITE" id="PS51371">
    <property type="entry name" value="CBS"/>
    <property type="match status" value="4"/>
</dbReference>